<comment type="subcellular location">
    <subcellularLocation>
        <location evidence="1">Nucleus</location>
    </subcellularLocation>
</comment>
<dbReference type="HOGENOM" id="CLU_927589_0_0_1"/>
<evidence type="ECO:0000313" key="4">
    <source>
        <dbReference type="EMBL" id="SUZ10133.1"/>
    </source>
</evidence>
<dbReference type="GO" id="GO:0005847">
    <property type="term" value="C:mRNA cleavage and polyadenylation specificity factor complex"/>
    <property type="evidence" value="ECO:0007669"/>
    <property type="project" value="InterPro"/>
</dbReference>
<dbReference type="PANTHER" id="PTHR45922:SF1">
    <property type="entry name" value="CLEAVAGE AND POLYADENYLATION SPECIFICITY FACTOR SUBUNIT 2"/>
    <property type="match status" value="1"/>
</dbReference>
<reference evidence="5" key="1">
    <citation type="journal article" date="2013" name="Nat. Genet.">
        <title>The wheat powdery mildew genome shows the unique evolution of an obligate biotroph.</title>
        <authorList>
            <person name="Wicker T."/>
            <person name="Oberhaensli S."/>
            <person name="Parlange F."/>
            <person name="Buchmann J.P."/>
            <person name="Shatalina M."/>
            <person name="Roffler S."/>
            <person name="Ben-David R."/>
            <person name="Dolezel J."/>
            <person name="Simkova H."/>
            <person name="Schulze-Lefert P."/>
            <person name="Spanu P.D."/>
            <person name="Bruggmann R."/>
            <person name="Amselem J."/>
            <person name="Quesneville H."/>
            <person name="Ver Loren van Themaat E."/>
            <person name="Paape T."/>
            <person name="Shimizu K.K."/>
            <person name="Keller B."/>
        </authorList>
    </citation>
    <scope>NUCLEOTIDE SEQUENCE [LARGE SCALE GENOMIC DNA]</scope>
    <source>
        <strain evidence="5">96224</strain>
    </source>
</reference>
<sequence length="241" mass="25610">MLIPLIQPRKLILIGGSREETLALANDCRKLLAAHIGTGQESAIDVYSPILGETVDASVDTHAWAVRLTDSLVSGLKWQNVKGLSIASVTARLDGSLSECIDVKAEGSNKKQKLLSTDDGENLDNFNLAAIRPAEIPKLDVLPSNMASAARSVAQPLQVGDLRLADLRKIMQTSGHTAEFKGEGMLLIDGTVIVRKTGTGRIEVESVGLPMGPSSAVTSMHPGGTFFAVKNRIYEGLAVVK</sequence>
<comment type="similarity">
    <text evidence="1">Belongs to the metallo-beta-lactamase superfamily. RNA-metabolizing metallo-beta-lactamase-like family. CPSF2/YSH1 subfamily.</text>
</comment>
<evidence type="ECO:0000313" key="3">
    <source>
        <dbReference type="EMBL" id="EPQ64952.1"/>
    </source>
</evidence>
<name>A0A061HHK6_BLUGR</name>
<organism evidence="4">
    <name type="scientific">Blumeria graminis f. sp. tritici 96224</name>
    <dbReference type="NCBI Taxonomy" id="1268274"/>
    <lineage>
        <taxon>Eukaryota</taxon>
        <taxon>Fungi</taxon>
        <taxon>Dikarya</taxon>
        <taxon>Ascomycota</taxon>
        <taxon>Pezizomycotina</taxon>
        <taxon>Leotiomycetes</taxon>
        <taxon>Erysiphales</taxon>
        <taxon>Erysiphaceae</taxon>
        <taxon>Blumeria</taxon>
    </lineage>
</organism>
<dbReference type="EMBL" id="UIGY01000073">
    <property type="protein sequence ID" value="SUZ10133.1"/>
    <property type="molecule type" value="Genomic_DNA"/>
</dbReference>
<reference evidence="4" key="3">
    <citation type="submission" date="2018-07" db="EMBL/GenBank/DDBJ databases">
        <authorList>
            <person name="Quirk P.G."/>
            <person name="Krulwich T.A."/>
        </authorList>
    </citation>
    <scope>NUCLEOTIDE SEQUENCE</scope>
    <source>
        <strain evidence="4">96224</strain>
    </source>
</reference>
<dbReference type="GO" id="GO:0006397">
    <property type="term" value="P:mRNA processing"/>
    <property type="evidence" value="ECO:0007669"/>
    <property type="project" value="UniProtKB-KW"/>
</dbReference>
<dbReference type="AlphaFoldDB" id="A0A061HHK6"/>
<keyword evidence="1" id="KW-0539">Nucleus</keyword>
<keyword evidence="1" id="KW-0694">RNA-binding</keyword>
<reference evidence="3" key="2">
    <citation type="submission" date="2013-01" db="EMBL/GenBank/DDBJ databases">
        <title>The wheat powdery mildew genome reveals unique evolution of an obligate biotroph.</title>
        <authorList>
            <person name="Oberhaensli S."/>
            <person name="Wicker T."/>
            <person name="Keller B."/>
        </authorList>
    </citation>
    <scope>NUCLEOTIDE SEQUENCE</scope>
    <source>
        <strain evidence="3">96224</strain>
    </source>
</reference>
<dbReference type="EMBL" id="KE375046">
    <property type="protein sequence ID" value="EPQ64952.1"/>
    <property type="molecule type" value="Genomic_DNA"/>
</dbReference>
<proteinExistence type="inferred from homology"/>
<dbReference type="OrthoDB" id="64353at2759"/>
<gene>
    <name evidence="3" type="ORF">BGT96224_5160B</name>
    <name evidence="4" type="ORF">BGT96224V2_LOCUS3293</name>
</gene>
<dbReference type="GO" id="GO:0003723">
    <property type="term" value="F:RNA binding"/>
    <property type="evidence" value="ECO:0007669"/>
    <property type="project" value="UniProtKB-KW"/>
</dbReference>
<feature type="domain" description="Cleavage and polyadenylation specificity factor 2 C-terminal" evidence="2">
    <location>
        <begin position="66"/>
        <end position="237"/>
    </location>
</feature>
<accession>A0A061HHK6</accession>
<evidence type="ECO:0000259" key="2">
    <source>
        <dbReference type="Pfam" id="PF13299"/>
    </source>
</evidence>
<keyword evidence="1" id="KW-0507">mRNA processing</keyword>
<evidence type="ECO:0000313" key="5">
    <source>
        <dbReference type="Proteomes" id="UP000053110"/>
    </source>
</evidence>
<protein>
    <recommendedName>
        <fullName evidence="1">Cleavage and polyadenylation specificity factor subunit 2</fullName>
    </recommendedName>
    <alternativeName>
        <fullName evidence="1">Cleavage and polyadenylation specificity factor 100 kDa subunit</fullName>
    </alternativeName>
</protein>
<dbReference type="InterPro" id="IPR027075">
    <property type="entry name" value="CPSF2"/>
</dbReference>
<dbReference type="PANTHER" id="PTHR45922">
    <property type="entry name" value="CLEAVAGE AND POLYADENYLATION SPECIFICITY FACTOR SUBUNIT 2"/>
    <property type="match status" value="1"/>
</dbReference>
<dbReference type="Pfam" id="PF13299">
    <property type="entry name" value="CPSF100_C"/>
    <property type="match status" value="1"/>
</dbReference>
<evidence type="ECO:0000256" key="1">
    <source>
        <dbReference type="RuleBase" id="RU365006"/>
    </source>
</evidence>
<dbReference type="InterPro" id="IPR025069">
    <property type="entry name" value="Cpsf2_C"/>
</dbReference>
<dbReference type="Proteomes" id="UP000053110">
    <property type="component" value="Unassembled WGS sequence"/>
</dbReference>